<organism evidence="3 4">
    <name type="scientific">Halorubrum lipolyticum DSM 21995</name>
    <dbReference type="NCBI Taxonomy" id="1227482"/>
    <lineage>
        <taxon>Archaea</taxon>
        <taxon>Methanobacteriati</taxon>
        <taxon>Methanobacteriota</taxon>
        <taxon>Stenosarchaea group</taxon>
        <taxon>Halobacteria</taxon>
        <taxon>Halobacteriales</taxon>
        <taxon>Haloferacaceae</taxon>
        <taxon>Halorubrum</taxon>
    </lineage>
</organism>
<proteinExistence type="predicted"/>
<dbReference type="Proteomes" id="UP000011650">
    <property type="component" value="Unassembled WGS sequence"/>
</dbReference>
<dbReference type="SUPFAM" id="SSF57802">
    <property type="entry name" value="Rubredoxin-like"/>
    <property type="match status" value="1"/>
</dbReference>
<evidence type="ECO:0000259" key="2">
    <source>
        <dbReference type="Pfam" id="PF23458"/>
    </source>
</evidence>
<sequence length="104" mass="10624">MSEGTRSDPGGEAVAPGETVYGEDGRVLGRVSGYTADGFEVATGESGSTGGDHAETIPGQEFGEGYLMWRCGECGEMGDLEGGMPDRCPSCGAPEEAIAAIEED</sequence>
<feature type="region of interest" description="Disordered" evidence="1">
    <location>
        <begin position="1"/>
        <end position="20"/>
    </location>
</feature>
<evidence type="ECO:0000313" key="3">
    <source>
        <dbReference type="EMBL" id="EMA64272.1"/>
    </source>
</evidence>
<dbReference type="PATRIC" id="fig|1227482.3.peg.239"/>
<protein>
    <recommendedName>
        <fullName evidence="2">DUF7130 domain-containing protein</fullName>
    </recommendedName>
</protein>
<keyword evidence="4" id="KW-1185">Reference proteome</keyword>
<feature type="region of interest" description="Disordered" evidence="1">
    <location>
        <begin position="40"/>
        <end position="61"/>
    </location>
</feature>
<dbReference type="RefSeq" id="WP_008003081.1">
    <property type="nucleotide sequence ID" value="NZ_AOJG01000003.1"/>
</dbReference>
<feature type="domain" description="DUF7130" evidence="2">
    <location>
        <begin position="16"/>
        <end position="104"/>
    </location>
</feature>
<dbReference type="OrthoDB" id="45654at2157"/>
<evidence type="ECO:0000313" key="4">
    <source>
        <dbReference type="Proteomes" id="UP000011650"/>
    </source>
</evidence>
<dbReference type="Gene3D" id="2.20.28.10">
    <property type="match status" value="1"/>
</dbReference>
<dbReference type="STRING" id="1227482.C469_01180"/>
<reference evidence="3 4" key="1">
    <citation type="journal article" date="2014" name="PLoS Genet.">
        <title>Phylogenetically driven sequencing of extremely halophilic archaea reveals strategies for static and dynamic osmo-response.</title>
        <authorList>
            <person name="Becker E.A."/>
            <person name="Seitzer P.M."/>
            <person name="Tritt A."/>
            <person name="Larsen D."/>
            <person name="Krusor M."/>
            <person name="Yao A.I."/>
            <person name="Wu D."/>
            <person name="Madern D."/>
            <person name="Eisen J.A."/>
            <person name="Darling A.E."/>
            <person name="Facciotti M.T."/>
        </authorList>
    </citation>
    <scope>NUCLEOTIDE SEQUENCE [LARGE SCALE GENOMIC DNA]</scope>
    <source>
        <strain evidence="3 4">DSM 21995</strain>
    </source>
</reference>
<dbReference type="InterPro" id="IPR055554">
    <property type="entry name" value="DUF7130"/>
</dbReference>
<accession>M0P294</accession>
<evidence type="ECO:0000256" key="1">
    <source>
        <dbReference type="SAM" id="MobiDB-lite"/>
    </source>
</evidence>
<dbReference type="EMBL" id="AOJG01000003">
    <property type="protein sequence ID" value="EMA64272.1"/>
    <property type="molecule type" value="Genomic_DNA"/>
</dbReference>
<name>M0P294_9EURY</name>
<dbReference type="Pfam" id="PF23458">
    <property type="entry name" value="DUF7130"/>
    <property type="match status" value="1"/>
</dbReference>
<comment type="caution">
    <text evidence="3">The sequence shown here is derived from an EMBL/GenBank/DDBJ whole genome shotgun (WGS) entry which is preliminary data.</text>
</comment>
<dbReference type="AlphaFoldDB" id="M0P294"/>
<gene>
    <name evidence="3" type="ORF">C469_01180</name>
</gene>